<dbReference type="InterPro" id="IPR003439">
    <property type="entry name" value="ABC_transporter-like_ATP-bd"/>
</dbReference>
<proteinExistence type="predicted"/>
<dbReference type="PROSITE" id="PS50893">
    <property type="entry name" value="ABC_TRANSPORTER_2"/>
    <property type="match status" value="1"/>
</dbReference>
<dbReference type="SMART" id="SM00382">
    <property type="entry name" value="AAA"/>
    <property type="match status" value="1"/>
</dbReference>
<keyword evidence="3" id="KW-0067">ATP-binding</keyword>
<dbReference type="InterPro" id="IPR050166">
    <property type="entry name" value="ABC_transporter_ATP-bind"/>
</dbReference>
<evidence type="ECO:0000256" key="1">
    <source>
        <dbReference type="ARBA" id="ARBA00022448"/>
    </source>
</evidence>
<organism evidence="5 6">
    <name type="scientific">Corynebacterium felinum</name>
    <dbReference type="NCBI Taxonomy" id="131318"/>
    <lineage>
        <taxon>Bacteria</taxon>
        <taxon>Bacillati</taxon>
        <taxon>Actinomycetota</taxon>
        <taxon>Actinomycetes</taxon>
        <taxon>Mycobacteriales</taxon>
        <taxon>Corynebacteriaceae</taxon>
        <taxon>Corynebacterium</taxon>
    </lineage>
</organism>
<evidence type="ECO:0000256" key="2">
    <source>
        <dbReference type="ARBA" id="ARBA00022741"/>
    </source>
</evidence>
<protein>
    <submittedName>
        <fullName evidence="5">ABC-type multidrug transport system ATPase subunit</fullName>
    </submittedName>
</protein>
<gene>
    <name evidence="5" type="ORF">J2S37_002009</name>
</gene>
<dbReference type="Pfam" id="PF00005">
    <property type="entry name" value="ABC_tran"/>
    <property type="match status" value="1"/>
</dbReference>
<comment type="caution">
    <text evidence="5">The sequence shown here is derived from an EMBL/GenBank/DDBJ whole genome shotgun (WGS) entry which is preliminary data.</text>
</comment>
<dbReference type="PANTHER" id="PTHR42788">
    <property type="entry name" value="TAURINE IMPORT ATP-BINDING PROTEIN-RELATED"/>
    <property type="match status" value="1"/>
</dbReference>
<reference evidence="5 6" key="1">
    <citation type="submission" date="2023-07" db="EMBL/GenBank/DDBJ databases">
        <title>Sequencing the genomes of 1000 actinobacteria strains.</title>
        <authorList>
            <person name="Klenk H.-P."/>
        </authorList>
    </citation>
    <scope>NUCLEOTIDE SEQUENCE [LARGE SCALE GENOMIC DNA]</scope>
    <source>
        <strain evidence="5 6">DSM 44508</strain>
    </source>
</reference>
<evidence type="ECO:0000256" key="3">
    <source>
        <dbReference type="ARBA" id="ARBA00022840"/>
    </source>
</evidence>
<keyword evidence="2" id="KW-0547">Nucleotide-binding</keyword>
<evidence type="ECO:0000313" key="6">
    <source>
        <dbReference type="Proteomes" id="UP001183619"/>
    </source>
</evidence>
<name>A0ABU2BA25_9CORY</name>
<dbReference type="InterPro" id="IPR003593">
    <property type="entry name" value="AAA+_ATPase"/>
</dbReference>
<dbReference type="EMBL" id="JAVDYF010000001">
    <property type="protein sequence ID" value="MDR7355471.1"/>
    <property type="molecule type" value="Genomic_DNA"/>
</dbReference>
<dbReference type="InterPro" id="IPR027417">
    <property type="entry name" value="P-loop_NTPase"/>
</dbReference>
<feature type="domain" description="ABC transporter" evidence="4">
    <location>
        <begin position="2"/>
        <end position="207"/>
    </location>
</feature>
<dbReference type="Gene3D" id="3.40.50.300">
    <property type="entry name" value="P-loop containing nucleotide triphosphate hydrolases"/>
    <property type="match status" value="1"/>
</dbReference>
<dbReference type="RefSeq" id="WP_277104109.1">
    <property type="nucleotide sequence ID" value="NZ_BAAAJS010000001.1"/>
</dbReference>
<keyword evidence="1" id="KW-0813">Transport</keyword>
<evidence type="ECO:0000313" key="5">
    <source>
        <dbReference type="EMBL" id="MDR7355471.1"/>
    </source>
</evidence>
<dbReference type="SUPFAM" id="SSF52540">
    <property type="entry name" value="P-loop containing nucleoside triphosphate hydrolases"/>
    <property type="match status" value="1"/>
</dbReference>
<dbReference type="Proteomes" id="UP001183619">
    <property type="component" value="Unassembled WGS sequence"/>
</dbReference>
<keyword evidence="6" id="KW-1185">Reference proteome</keyword>
<dbReference type="PANTHER" id="PTHR42788:SF13">
    <property type="entry name" value="ALIPHATIC SULFONATES IMPORT ATP-BINDING PROTEIN SSUB"/>
    <property type="match status" value="1"/>
</dbReference>
<accession>A0ABU2BA25</accession>
<evidence type="ECO:0000259" key="4">
    <source>
        <dbReference type="PROSITE" id="PS50893"/>
    </source>
</evidence>
<sequence length="207" mass="22432">MAEHDDVSITIDCSFGYESVIGEVTMEVHAGEFIAVTGANGSGKSTLISTIAGECEPREGIVRVVHGEHNVLVDPATPSAAGCVTRIAEPQFFPDLTIGEHIFLLSRKTGISEAELLARTQAWQLDELPNTFPSRLSSGQRQRAHLGMQLAVASPIIVLDEPERHVDSQWVKVLCQQLRQKAQSGSTIIVATHSPDVVTVADWELQL</sequence>